<evidence type="ECO:0000313" key="2">
    <source>
        <dbReference type="Proteomes" id="UP000294593"/>
    </source>
</evidence>
<evidence type="ECO:0000313" key="1">
    <source>
        <dbReference type="EMBL" id="TDP85727.1"/>
    </source>
</evidence>
<dbReference type="RefSeq" id="WP_243738514.1">
    <property type="nucleotide sequence ID" value="NZ_SNXW01000002.1"/>
</dbReference>
<gene>
    <name evidence="1" type="ORF">EV672_10276</name>
</gene>
<dbReference type="Proteomes" id="UP000294593">
    <property type="component" value="Unassembled WGS sequence"/>
</dbReference>
<keyword evidence="2" id="KW-1185">Reference proteome</keyword>
<protein>
    <submittedName>
        <fullName evidence="1">Uncharacterized protein (DUF4415 family)</fullName>
    </submittedName>
</protein>
<reference evidence="1 2" key="1">
    <citation type="submission" date="2019-03" db="EMBL/GenBank/DDBJ databases">
        <title>Genomic Encyclopedia of Type Strains, Phase IV (KMG-IV): sequencing the most valuable type-strain genomes for metagenomic binning, comparative biology and taxonomic classification.</title>
        <authorList>
            <person name="Goeker M."/>
        </authorList>
    </citation>
    <scope>NUCLEOTIDE SEQUENCE [LARGE SCALE GENOMIC DNA]</scope>
    <source>
        <strain evidence="1 2">DSM 11901</strain>
    </source>
</reference>
<dbReference type="Pfam" id="PF14384">
    <property type="entry name" value="BrnA_antitoxin"/>
    <property type="match status" value="1"/>
</dbReference>
<accession>A0A4R6RIM8</accession>
<dbReference type="EMBL" id="SNXW01000002">
    <property type="protein sequence ID" value="TDP85727.1"/>
    <property type="molecule type" value="Genomic_DNA"/>
</dbReference>
<dbReference type="InterPro" id="IPR025528">
    <property type="entry name" value="BrnA_antitoxin"/>
</dbReference>
<proteinExistence type="predicted"/>
<comment type="caution">
    <text evidence="1">The sequence shown here is derived from an EMBL/GenBank/DDBJ whole genome shotgun (WGS) entry which is preliminary data.</text>
</comment>
<organism evidence="1 2">
    <name type="scientific">Aquabacterium commune</name>
    <dbReference type="NCBI Taxonomy" id="70586"/>
    <lineage>
        <taxon>Bacteria</taxon>
        <taxon>Pseudomonadati</taxon>
        <taxon>Pseudomonadota</taxon>
        <taxon>Betaproteobacteria</taxon>
        <taxon>Burkholderiales</taxon>
        <taxon>Aquabacterium</taxon>
    </lineage>
</organism>
<dbReference type="AlphaFoldDB" id="A0A4R6RIM8"/>
<name>A0A4R6RIM8_9BURK</name>
<sequence length="112" mass="11798">MNTLKKLKAMDVSKIAAAIEADAGQALPGLRESLAEAKSGAALQVHTPAEIVARRRGRPTGSVALVVKEPVKMRLDADVLTALRASGDGWQTRVNEMLRASLTLAGRLPSKG</sequence>